<dbReference type="Proteomes" id="UP000434957">
    <property type="component" value="Unassembled WGS sequence"/>
</dbReference>
<evidence type="ECO:0000313" key="1">
    <source>
        <dbReference type="EMBL" id="KAE9005955.1"/>
    </source>
</evidence>
<evidence type="ECO:0000313" key="3">
    <source>
        <dbReference type="EMBL" id="KAE9306318.1"/>
    </source>
</evidence>
<organism evidence="2 4">
    <name type="scientific">Phytophthora rubi</name>
    <dbReference type="NCBI Taxonomy" id="129364"/>
    <lineage>
        <taxon>Eukaryota</taxon>
        <taxon>Sar</taxon>
        <taxon>Stramenopiles</taxon>
        <taxon>Oomycota</taxon>
        <taxon>Peronosporomycetes</taxon>
        <taxon>Peronosporales</taxon>
        <taxon>Peronosporaceae</taxon>
        <taxon>Phytophthora</taxon>
    </lineage>
</organism>
<dbReference type="Proteomes" id="UP000435112">
    <property type="component" value="Unassembled WGS sequence"/>
</dbReference>
<protein>
    <submittedName>
        <fullName evidence="2">Uncharacterized protein</fullName>
    </submittedName>
</protein>
<evidence type="ECO:0000313" key="4">
    <source>
        <dbReference type="Proteomes" id="UP000429607"/>
    </source>
</evidence>
<reference evidence="4 6" key="1">
    <citation type="submission" date="2018-09" db="EMBL/GenBank/DDBJ databases">
        <title>Genomic investigation of the strawberry pathogen Phytophthora fragariae indicates pathogenicity is determined by transcriptional variation in three key races.</title>
        <authorList>
            <person name="Adams T.M."/>
            <person name="Armitage A.D."/>
            <person name="Sobczyk M.K."/>
            <person name="Bates H.J."/>
            <person name="Dunwell J.M."/>
            <person name="Nellist C.F."/>
            <person name="Harrison R.J."/>
        </authorList>
    </citation>
    <scope>NUCLEOTIDE SEQUENCE [LARGE SCALE GENOMIC DNA]</scope>
    <source>
        <strain evidence="2 4">SCRP249</strain>
        <strain evidence="1 6">SCRP324</strain>
        <strain evidence="3 5">SCRP333</strain>
    </source>
</reference>
<dbReference type="Proteomes" id="UP000429607">
    <property type="component" value="Unassembled WGS sequence"/>
</dbReference>
<dbReference type="EMBL" id="QXFT01001980">
    <property type="protein sequence ID" value="KAE9306318.1"/>
    <property type="molecule type" value="Genomic_DNA"/>
</dbReference>
<dbReference type="EMBL" id="QXFU01001281">
    <property type="protein sequence ID" value="KAE9005955.1"/>
    <property type="molecule type" value="Genomic_DNA"/>
</dbReference>
<gene>
    <name evidence="2" type="ORF">PR001_g16248</name>
    <name evidence="1" type="ORF">PR002_g16616</name>
    <name evidence="3" type="ORF">PR003_g21271</name>
</gene>
<comment type="caution">
    <text evidence="2">The sequence shown here is derived from an EMBL/GenBank/DDBJ whole genome shotgun (WGS) entry which is preliminary data.</text>
</comment>
<keyword evidence="5" id="KW-1185">Reference proteome</keyword>
<evidence type="ECO:0000313" key="5">
    <source>
        <dbReference type="Proteomes" id="UP000434957"/>
    </source>
</evidence>
<name>A0A6A3KTI5_9STRA</name>
<dbReference type="EMBL" id="QXFV01001271">
    <property type="protein sequence ID" value="KAE9010169.1"/>
    <property type="molecule type" value="Genomic_DNA"/>
</dbReference>
<accession>A0A6A3KTI5</accession>
<proteinExistence type="predicted"/>
<dbReference type="AlphaFoldDB" id="A0A6A3KTI5"/>
<evidence type="ECO:0000313" key="2">
    <source>
        <dbReference type="EMBL" id="KAE9010169.1"/>
    </source>
</evidence>
<evidence type="ECO:0000313" key="6">
    <source>
        <dbReference type="Proteomes" id="UP000435112"/>
    </source>
</evidence>
<sequence length="66" mass="7348">MASIYCACFAAAASARHSSSRPAILLNCDSIIHHSVQTHRFDRLFNSIIIQSKRIGLTDYSTLPNR</sequence>